<name>A0ABZ2LRH6_9BACT</name>
<dbReference type="RefSeq" id="WP_394822545.1">
    <property type="nucleotide sequence ID" value="NZ_CP089984.1"/>
</dbReference>
<accession>A0ABZ2LRH6</accession>
<evidence type="ECO:0000313" key="1">
    <source>
        <dbReference type="EMBL" id="WXB12925.1"/>
    </source>
</evidence>
<keyword evidence="2" id="KW-1185">Reference proteome</keyword>
<dbReference type="EMBL" id="CP089984">
    <property type="protein sequence ID" value="WXB12925.1"/>
    <property type="molecule type" value="Genomic_DNA"/>
</dbReference>
<evidence type="ECO:0000313" key="2">
    <source>
        <dbReference type="Proteomes" id="UP001370348"/>
    </source>
</evidence>
<dbReference type="Proteomes" id="UP001370348">
    <property type="component" value="Chromosome"/>
</dbReference>
<proteinExistence type="predicted"/>
<reference evidence="1 2" key="1">
    <citation type="submission" date="2021-12" db="EMBL/GenBank/DDBJ databases">
        <title>Discovery of the Pendulisporaceae a myxobacterial family with distinct sporulation behavior and unique specialized metabolism.</title>
        <authorList>
            <person name="Garcia R."/>
            <person name="Popoff A."/>
            <person name="Bader C.D."/>
            <person name="Loehr J."/>
            <person name="Walesch S."/>
            <person name="Walt C."/>
            <person name="Boldt J."/>
            <person name="Bunk B."/>
            <person name="Haeckl F.J.F.P.J."/>
            <person name="Gunesch A.P."/>
            <person name="Birkelbach J."/>
            <person name="Nuebel U."/>
            <person name="Pietschmann T."/>
            <person name="Bach T."/>
            <person name="Mueller R."/>
        </authorList>
    </citation>
    <scope>NUCLEOTIDE SEQUENCE [LARGE SCALE GENOMIC DNA]</scope>
    <source>
        <strain evidence="1 2">MSr11954</strain>
    </source>
</reference>
<gene>
    <name evidence="1" type="ORF">LZC94_34380</name>
</gene>
<organism evidence="1 2">
    <name type="scientific">Pendulispora albinea</name>
    <dbReference type="NCBI Taxonomy" id="2741071"/>
    <lineage>
        <taxon>Bacteria</taxon>
        <taxon>Pseudomonadati</taxon>
        <taxon>Myxococcota</taxon>
        <taxon>Myxococcia</taxon>
        <taxon>Myxococcales</taxon>
        <taxon>Sorangiineae</taxon>
        <taxon>Pendulisporaceae</taxon>
        <taxon>Pendulispora</taxon>
    </lineage>
</organism>
<protein>
    <submittedName>
        <fullName evidence="1">Uncharacterized protein</fullName>
    </submittedName>
</protein>
<sequence length="79" mass="9233">MDKTTTSEAFDRHTFSERARTLRHSCPECGSMMRGTGKIYYLARTQRWFVEYLCEREQEIVPLWSPDTQKLAEEIAADG</sequence>